<name>A0AAV5CJR0_ELECO</name>
<evidence type="ECO:0000256" key="1">
    <source>
        <dbReference type="ARBA" id="ARBA00000900"/>
    </source>
</evidence>
<comment type="caution">
    <text evidence="10">The sequence shown here is derived from an EMBL/GenBank/DDBJ whole genome shotgun (WGS) entry which is preliminary data.</text>
</comment>
<dbReference type="GO" id="GO:0061630">
    <property type="term" value="F:ubiquitin protein ligase activity"/>
    <property type="evidence" value="ECO:0007669"/>
    <property type="project" value="UniProtKB-EC"/>
</dbReference>
<dbReference type="SMART" id="SM00184">
    <property type="entry name" value="RING"/>
    <property type="match status" value="1"/>
</dbReference>
<evidence type="ECO:0000256" key="3">
    <source>
        <dbReference type="ARBA" id="ARBA00022723"/>
    </source>
</evidence>
<gene>
    <name evidence="10" type="primary">ga15256</name>
    <name evidence="10" type="ORF">PR202_ga15256</name>
</gene>
<keyword evidence="8" id="KW-0472">Membrane</keyword>
<dbReference type="PANTHER" id="PTHR14155">
    <property type="entry name" value="RING FINGER DOMAIN-CONTAINING"/>
    <property type="match status" value="1"/>
</dbReference>
<evidence type="ECO:0000313" key="10">
    <source>
        <dbReference type="EMBL" id="GJM98266.1"/>
    </source>
</evidence>
<dbReference type="Gene3D" id="3.30.40.10">
    <property type="entry name" value="Zinc/RING finger domain, C3HC4 (zinc finger)"/>
    <property type="match status" value="1"/>
</dbReference>
<dbReference type="AlphaFoldDB" id="A0AAV5CJR0"/>
<keyword evidence="3" id="KW-0479">Metal-binding</keyword>
<proteinExistence type="inferred from homology"/>
<feature type="domain" description="RING-type" evidence="9">
    <location>
        <begin position="127"/>
        <end position="170"/>
    </location>
</feature>
<dbReference type="InterPro" id="IPR053238">
    <property type="entry name" value="RING-H2_zinc_finger"/>
</dbReference>
<evidence type="ECO:0000256" key="6">
    <source>
        <dbReference type="ARBA" id="ARBA00024209"/>
    </source>
</evidence>
<keyword evidence="5" id="KW-0862">Zinc</keyword>
<dbReference type="EMBL" id="BQKI01000007">
    <property type="protein sequence ID" value="GJM98266.1"/>
    <property type="molecule type" value="Genomic_DNA"/>
</dbReference>
<dbReference type="PROSITE" id="PS50089">
    <property type="entry name" value="ZF_RING_2"/>
    <property type="match status" value="1"/>
</dbReference>
<reference evidence="10" key="2">
    <citation type="submission" date="2021-12" db="EMBL/GenBank/DDBJ databases">
        <title>Resequencing data analysis of finger millet.</title>
        <authorList>
            <person name="Hatakeyama M."/>
            <person name="Aluri S."/>
            <person name="Balachadran M.T."/>
            <person name="Sivarajan S.R."/>
            <person name="Poveda L."/>
            <person name="Shimizu-Inatsugi R."/>
            <person name="Schlapbach R."/>
            <person name="Sreeman S.M."/>
            <person name="Shimizu K.K."/>
        </authorList>
    </citation>
    <scope>NUCLEOTIDE SEQUENCE</scope>
</reference>
<keyword evidence="11" id="KW-1185">Reference proteome</keyword>
<sequence length="186" mass="20037">MDRDRDPPNRGVDIFQPGVVFAAGITIAFMVAVLFVSGASYFIVLLFGAIGFLSFTVIFHCVDVYRAHNNGEDVEAPRAIASHGTGTRRNQRRDPAIAIAQLRELNKAAEAGGDDGAGGGSDADDECVVCLGKVGGDGLATRKLAACRHVFHKHCIEQWLRAHPTCPVCRGNARQESLEVISRLYT</sequence>
<dbReference type="EC" id="2.3.2.27" evidence="2"/>
<evidence type="ECO:0000259" key="9">
    <source>
        <dbReference type="PROSITE" id="PS50089"/>
    </source>
</evidence>
<feature type="transmembrane region" description="Helical" evidence="8">
    <location>
        <begin position="12"/>
        <end position="35"/>
    </location>
</feature>
<reference evidence="10" key="1">
    <citation type="journal article" date="2018" name="DNA Res.">
        <title>Multiple hybrid de novo genome assembly of finger millet, an orphan allotetraploid crop.</title>
        <authorList>
            <person name="Hatakeyama M."/>
            <person name="Aluri S."/>
            <person name="Balachadran M.T."/>
            <person name="Sivarajan S.R."/>
            <person name="Patrignani A."/>
            <person name="Gruter S."/>
            <person name="Poveda L."/>
            <person name="Shimizu-Inatsugi R."/>
            <person name="Baeten J."/>
            <person name="Francoijs K.J."/>
            <person name="Nataraja K.N."/>
            <person name="Reddy Y.A.N."/>
            <person name="Phadnis S."/>
            <person name="Ravikumar R.L."/>
            <person name="Schlapbach R."/>
            <person name="Sreeman S.M."/>
            <person name="Shimizu K.K."/>
        </authorList>
    </citation>
    <scope>NUCLEOTIDE SEQUENCE</scope>
</reference>
<protein>
    <recommendedName>
        <fullName evidence="2">RING-type E3 ubiquitin transferase</fullName>
        <ecNumber evidence="2">2.3.2.27</ecNumber>
    </recommendedName>
</protein>
<keyword evidence="8" id="KW-0812">Transmembrane</keyword>
<accession>A0AAV5CJR0</accession>
<evidence type="ECO:0000256" key="2">
    <source>
        <dbReference type="ARBA" id="ARBA00012483"/>
    </source>
</evidence>
<evidence type="ECO:0000313" key="11">
    <source>
        <dbReference type="Proteomes" id="UP001054889"/>
    </source>
</evidence>
<dbReference type="SUPFAM" id="SSF57850">
    <property type="entry name" value="RING/U-box"/>
    <property type="match status" value="1"/>
</dbReference>
<dbReference type="InterPro" id="IPR001841">
    <property type="entry name" value="Znf_RING"/>
</dbReference>
<dbReference type="Pfam" id="PF13639">
    <property type="entry name" value="zf-RING_2"/>
    <property type="match status" value="1"/>
</dbReference>
<keyword evidence="4 7" id="KW-0863">Zinc-finger</keyword>
<evidence type="ECO:0000256" key="7">
    <source>
        <dbReference type="PROSITE-ProRule" id="PRU00175"/>
    </source>
</evidence>
<evidence type="ECO:0000256" key="4">
    <source>
        <dbReference type="ARBA" id="ARBA00022771"/>
    </source>
</evidence>
<dbReference type="Proteomes" id="UP001054889">
    <property type="component" value="Unassembled WGS sequence"/>
</dbReference>
<dbReference type="InterPro" id="IPR013083">
    <property type="entry name" value="Znf_RING/FYVE/PHD"/>
</dbReference>
<feature type="transmembrane region" description="Helical" evidence="8">
    <location>
        <begin position="41"/>
        <end position="62"/>
    </location>
</feature>
<dbReference type="PANTHER" id="PTHR14155:SF610">
    <property type="entry name" value="OS01G0755700 PROTEIN"/>
    <property type="match status" value="1"/>
</dbReference>
<comment type="catalytic activity">
    <reaction evidence="1">
        <text>S-ubiquitinyl-[E2 ubiquitin-conjugating enzyme]-L-cysteine + [acceptor protein]-L-lysine = [E2 ubiquitin-conjugating enzyme]-L-cysteine + N(6)-ubiquitinyl-[acceptor protein]-L-lysine.</text>
        <dbReference type="EC" id="2.3.2.27"/>
    </reaction>
</comment>
<evidence type="ECO:0000256" key="5">
    <source>
        <dbReference type="ARBA" id="ARBA00022833"/>
    </source>
</evidence>
<organism evidence="10 11">
    <name type="scientific">Eleusine coracana subsp. coracana</name>
    <dbReference type="NCBI Taxonomy" id="191504"/>
    <lineage>
        <taxon>Eukaryota</taxon>
        <taxon>Viridiplantae</taxon>
        <taxon>Streptophyta</taxon>
        <taxon>Embryophyta</taxon>
        <taxon>Tracheophyta</taxon>
        <taxon>Spermatophyta</taxon>
        <taxon>Magnoliopsida</taxon>
        <taxon>Liliopsida</taxon>
        <taxon>Poales</taxon>
        <taxon>Poaceae</taxon>
        <taxon>PACMAD clade</taxon>
        <taxon>Chloridoideae</taxon>
        <taxon>Cynodonteae</taxon>
        <taxon>Eleusininae</taxon>
        <taxon>Eleusine</taxon>
    </lineage>
</organism>
<evidence type="ECO:0000256" key="8">
    <source>
        <dbReference type="SAM" id="Phobius"/>
    </source>
</evidence>
<dbReference type="GO" id="GO:0008270">
    <property type="term" value="F:zinc ion binding"/>
    <property type="evidence" value="ECO:0007669"/>
    <property type="project" value="UniProtKB-KW"/>
</dbReference>
<keyword evidence="8" id="KW-1133">Transmembrane helix</keyword>
<comment type="similarity">
    <text evidence="6">Belongs to the RING-type zinc finger family. ATL subfamily.</text>
</comment>